<name>A0A481Z300_9VIRU</name>
<dbReference type="SUPFAM" id="SSF54695">
    <property type="entry name" value="POZ domain"/>
    <property type="match status" value="1"/>
</dbReference>
<dbReference type="InterPro" id="IPR011333">
    <property type="entry name" value="SKP1/BTB/POZ_sf"/>
</dbReference>
<dbReference type="Pfam" id="PF00651">
    <property type="entry name" value="BTB"/>
    <property type="match status" value="1"/>
</dbReference>
<sequence>MSQIKSPLCSVDDKIKLFYDNNNIINKLKVNYNKYIKYNDIIFKFNDTNKILKGNKCVLANVSDYFDKLFTHDTNNINNGVQSITIEEIKFEIFEYILLLCYNIDYIDIYEYNNINIMSQYNNCIFTENNLYKLIISFDFMLLDSMFTTHLHIYCDISTNINNLCKLRLYTDNKHVISKITYLLSGKNNIIIDYEILDIDDIKYMIDNIGIKLILDKLNISIFMKYSSLITYIPTNLIILHFHKLSKIYDTSILFDNIIKYDNPKCMIINNKYIFGHSIFKYLDDIYSMNIPLLKNMNIYSIIDTNITKLHNIKTIFFDNKLTSTLLIEPHYFITTKNIRGIEMTNNKVFNYNNLLNLYYIPTNIILHDYHY</sequence>
<proteinExistence type="predicted"/>
<evidence type="ECO:0000259" key="1">
    <source>
        <dbReference type="PROSITE" id="PS50097"/>
    </source>
</evidence>
<accession>A0A481Z300</accession>
<dbReference type="InterPro" id="IPR000210">
    <property type="entry name" value="BTB/POZ_dom"/>
</dbReference>
<dbReference type="Gene3D" id="3.30.710.10">
    <property type="entry name" value="Potassium Channel Kv1.1, Chain A"/>
    <property type="match status" value="1"/>
</dbReference>
<reference evidence="2" key="1">
    <citation type="journal article" date="2019" name="MBio">
        <title>Virus Genomes from Deep Sea Sediments Expand the Ocean Megavirome and Support Independent Origins of Viral Gigantism.</title>
        <authorList>
            <person name="Backstrom D."/>
            <person name="Yutin N."/>
            <person name="Jorgensen S.L."/>
            <person name="Dharamshi J."/>
            <person name="Homa F."/>
            <person name="Zaremba-Niedwiedzka K."/>
            <person name="Spang A."/>
            <person name="Wolf Y.I."/>
            <person name="Koonin E.V."/>
            <person name="Ettema T.J."/>
        </authorList>
    </citation>
    <scope>NUCLEOTIDE SEQUENCE</scope>
</reference>
<feature type="domain" description="BTB" evidence="1">
    <location>
        <begin position="39"/>
        <end position="103"/>
    </location>
</feature>
<evidence type="ECO:0000313" key="2">
    <source>
        <dbReference type="EMBL" id="QBK90133.1"/>
    </source>
</evidence>
<gene>
    <name evidence="2" type="ORF">LCPAC102_00430</name>
</gene>
<dbReference type="CDD" id="cd18186">
    <property type="entry name" value="BTB_POZ_ZBTB_KLHL-like"/>
    <property type="match status" value="1"/>
</dbReference>
<dbReference type="EMBL" id="MK500466">
    <property type="protein sequence ID" value="QBK90133.1"/>
    <property type="molecule type" value="Genomic_DNA"/>
</dbReference>
<dbReference type="PROSITE" id="PS50097">
    <property type="entry name" value="BTB"/>
    <property type="match status" value="1"/>
</dbReference>
<protein>
    <submittedName>
        <fullName evidence="2">BTB/POZ domain protein</fullName>
    </submittedName>
</protein>
<organism evidence="2">
    <name type="scientific">Pithovirus LCPAC102</name>
    <dbReference type="NCBI Taxonomy" id="2506587"/>
    <lineage>
        <taxon>Viruses</taxon>
        <taxon>Pithoviruses</taxon>
    </lineage>
</organism>